<comment type="function">
    <text evidence="13">Involved in repair of UV radiation-induced DNA damage. Catalyzes the light-dependent monomerization (300-600 nm) of cyclobutylpyrimidine dimers (CPDs), which are formed between adjacent bases on the same DNA strand upon exposure to ultraviolet radiation. Required for plant survival in the presence of UV-B light. Not involved in the repair of (6-4) photoproducts.</text>
</comment>
<dbReference type="InterPro" id="IPR032673">
    <property type="entry name" value="DNA_photolyase_2_CS"/>
</dbReference>
<evidence type="ECO:0000256" key="9">
    <source>
        <dbReference type="ARBA" id="ARBA00023204"/>
    </source>
</evidence>
<dbReference type="GO" id="GO:0003904">
    <property type="term" value="F:deoxyribodipyrimidine photo-lyase activity"/>
    <property type="evidence" value="ECO:0007669"/>
    <property type="project" value="UniProtKB-EC"/>
</dbReference>
<evidence type="ECO:0000256" key="11">
    <source>
        <dbReference type="ARBA" id="ARBA00031671"/>
    </source>
</evidence>
<evidence type="ECO:0000256" key="13">
    <source>
        <dbReference type="ARBA" id="ARBA00055119"/>
    </source>
</evidence>
<evidence type="ECO:0000313" key="15">
    <source>
        <dbReference type="EMBL" id="JAG98783.1"/>
    </source>
</evidence>
<keyword evidence="6" id="KW-0227">DNA damage</keyword>
<dbReference type="PROSITE" id="PS51645">
    <property type="entry name" value="PHR_CRY_ALPHA_BETA"/>
    <property type="match status" value="1"/>
</dbReference>
<protein>
    <recommendedName>
        <fullName evidence="4">Deoxyribodipyrimidine photo-lyase</fullName>
        <ecNumber evidence="3">4.1.99.3</ecNumber>
    </recommendedName>
    <alternativeName>
        <fullName evidence="11">DNA photolyase</fullName>
    </alternativeName>
</protein>
<reference evidence="15" key="1">
    <citation type="submission" date="2015-03" db="EMBL/GenBank/DDBJ databases">
        <title>A transcriptome of Araucaria cunninghamii, an australian fine timber species.</title>
        <authorList>
            <person name="Jing Yi C.J.Y."/>
            <person name="Yin San L.Y.S."/>
            <person name="Abdul Karim S.S."/>
            <person name="Wan Azmi N.N."/>
            <person name="Hercus R.R."/>
            <person name="Croft L.L."/>
        </authorList>
    </citation>
    <scope>NUCLEOTIDE SEQUENCE</scope>
    <source>
        <strain evidence="15">MI0301</strain>
        <tissue evidence="15">Leaf</tissue>
    </source>
</reference>
<dbReference type="EC" id="4.1.99.3" evidence="3"/>
<keyword evidence="9" id="KW-0234">DNA repair</keyword>
<evidence type="ECO:0000256" key="3">
    <source>
        <dbReference type="ARBA" id="ARBA00013149"/>
    </source>
</evidence>
<dbReference type="FunFam" id="1.10.579.10:FF:000002">
    <property type="entry name" value="Deoxyribodipyrimidine photolyase"/>
    <property type="match status" value="1"/>
</dbReference>
<evidence type="ECO:0000256" key="1">
    <source>
        <dbReference type="ARBA" id="ARBA00001974"/>
    </source>
</evidence>
<keyword evidence="7" id="KW-0274">FAD</keyword>
<evidence type="ECO:0000256" key="7">
    <source>
        <dbReference type="ARBA" id="ARBA00022827"/>
    </source>
</evidence>
<evidence type="ECO:0000256" key="5">
    <source>
        <dbReference type="ARBA" id="ARBA00022630"/>
    </source>
</evidence>
<dbReference type="InterPro" id="IPR014729">
    <property type="entry name" value="Rossmann-like_a/b/a_fold"/>
</dbReference>
<dbReference type="Gene3D" id="3.40.50.620">
    <property type="entry name" value="HUPs"/>
    <property type="match status" value="1"/>
</dbReference>
<evidence type="ECO:0000259" key="14">
    <source>
        <dbReference type="PROSITE" id="PS51645"/>
    </source>
</evidence>
<dbReference type="NCBIfam" id="TIGR00591">
    <property type="entry name" value="phr2"/>
    <property type="match status" value="1"/>
</dbReference>
<keyword evidence="10" id="KW-0456">Lyase</keyword>
<dbReference type="InterPro" id="IPR036134">
    <property type="entry name" value="Crypto/Photolyase_FAD-like_sf"/>
</dbReference>
<dbReference type="InterPro" id="IPR052219">
    <property type="entry name" value="Photolyase_Class-2"/>
</dbReference>
<dbReference type="FunFam" id="1.25.40.80:FF:000004">
    <property type="entry name" value="Deoxyribodipyrimidine photolyase"/>
    <property type="match status" value="1"/>
</dbReference>
<comment type="catalytic activity">
    <reaction evidence="12">
        <text>cyclobutadipyrimidine (in DNA) = 2 pyrimidine residues (in DNA).</text>
        <dbReference type="EC" id="4.1.99.3"/>
    </reaction>
</comment>
<evidence type="ECO:0000256" key="2">
    <source>
        <dbReference type="ARBA" id="ARBA00006409"/>
    </source>
</evidence>
<evidence type="ECO:0000256" key="12">
    <source>
        <dbReference type="ARBA" id="ARBA00033999"/>
    </source>
</evidence>
<dbReference type="PROSITE" id="PS01083">
    <property type="entry name" value="DNA_PHOTOLYASES_2_1"/>
    <property type="match status" value="1"/>
</dbReference>
<name>A0A0D6R8V6_ARACU</name>
<comment type="cofactor">
    <cofactor evidence="1">
        <name>FAD</name>
        <dbReference type="ChEBI" id="CHEBI:57692"/>
    </cofactor>
</comment>
<dbReference type="InterPro" id="IPR008148">
    <property type="entry name" value="DNA_photolyase_2"/>
</dbReference>
<evidence type="ECO:0000256" key="6">
    <source>
        <dbReference type="ARBA" id="ARBA00022763"/>
    </source>
</evidence>
<keyword evidence="5" id="KW-0285">Flavoprotein</keyword>
<dbReference type="PROSITE" id="PS01084">
    <property type="entry name" value="DNA_PHOTOLYASES_2_2"/>
    <property type="match status" value="1"/>
</dbReference>
<evidence type="ECO:0000256" key="8">
    <source>
        <dbReference type="ARBA" id="ARBA00023125"/>
    </source>
</evidence>
<dbReference type="GO" id="GO:0003677">
    <property type="term" value="F:DNA binding"/>
    <property type="evidence" value="ECO:0007669"/>
    <property type="project" value="UniProtKB-KW"/>
</dbReference>
<proteinExistence type="inferred from homology"/>
<organism evidence="15">
    <name type="scientific">Araucaria cunninghamii</name>
    <name type="common">Hoop pine</name>
    <name type="synonym">Moreton Bay pine</name>
    <dbReference type="NCBI Taxonomy" id="56994"/>
    <lineage>
        <taxon>Eukaryota</taxon>
        <taxon>Viridiplantae</taxon>
        <taxon>Streptophyta</taxon>
        <taxon>Embryophyta</taxon>
        <taxon>Tracheophyta</taxon>
        <taxon>Spermatophyta</taxon>
        <taxon>Pinopsida</taxon>
        <taxon>Pinidae</taxon>
        <taxon>Conifers II</taxon>
        <taxon>Araucariales</taxon>
        <taxon>Araucariaceae</taxon>
        <taxon>Araucaria</taxon>
    </lineage>
</organism>
<dbReference type="Gene3D" id="1.25.40.80">
    <property type="match status" value="1"/>
</dbReference>
<dbReference type="EMBL" id="GCKF01018727">
    <property type="protein sequence ID" value="JAG98783.1"/>
    <property type="molecule type" value="Transcribed_RNA"/>
</dbReference>
<dbReference type="Pfam" id="PF00875">
    <property type="entry name" value="DNA_photolyase"/>
    <property type="match status" value="1"/>
</dbReference>
<dbReference type="Gene3D" id="1.10.579.10">
    <property type="entry name" value="DNA Cyclobutane Dipyrimidine Photolyase, subunit A, domain 3"/>
    <property type="match status" value="1"/>
</dbReference>
<feature type="domain" description="Photolyase/cryptochrome alpha/beta" evidence="14">
    <location>
        <begin position="82"/>
        <end position="214"/>
    </location>
</feature>
<keyword evidence="8" id="KW-0238">DNA-binding</keyword>
<sequence length="534" mass="61717">MHLKDPRPLDYNFACFKKPAMILTGKEAPVAKRKLAEEKISSTKKLKDNGGEIREINIVEAAKEVHPGRIRVLREGIERKSGPVVYWMSRDQRSRDNWALIYAVERANKTGNSVAIAFNLVDQFLEAQARHFGFMLRGLREVEQKLKVMAIPFFLFQGKPEDNIPNFLERCGASLLVMDFSPLRIGRLWRENVCNRVPDAIAVHEVDAHNIVPVWKASDKLEYSARTIRTKIQKQLPEYLVQFPDVKAPDQKWISEPPADINWDALIDTVVRKGAEVPEIHWCEAGEDAAMEVLLGKKNGFLTTRLKNYSDGRNDPSKPAGLSGLSPYLHYGQISSQRCALEAHGFRKVYPKSVDAFLEEMVIRRELAENFCFYQRHYDSLQGAWEWARRTLMDHASDKREHIYTKEQLEKAQTVDPLWNASQLEMVYHGKMHGFMRMYWAKKILEWTRGPEEALTIAIYLNDKYEIDGRDPNGYVGCMWSICGVHDQGWQERPVFGKIRYMNYAGCKRKFNVDGYIMYVNQLVTNIKNQRPVT</sequence>
<evidence type="ECO:0000256" key="10">
    <source>
        <dbReference type="ARBA" id="ARBA00023239"/>
    </source>
</evidence>
<dbReference type="GO" id="GO:0009650">
    <property type="term" value="P:UV protection"/>
    <property type="evidence" value="ECO:0007669"/>
    <property type="project" value="UniProtKB-ARBA"/>
</dbReference>
<dbReference type="FunFam" id="3.40.50.620:FF:000110">
    <property type="entry name" value="Deoxyribodipyrimidine photolyase"/>
    <property type="match status" value="1"/>
</dbReference>
<evidence type="ECO:0000256" key="4">
    <source>
        <dbReference type="ARBA" id="ARBA00014046"/>
    </source>
</evidence>
<accession>A0A0D6R8V6</accession>
<dbReference type="InterPro" id="IPR036155">
    <property type="entry name" value="Crypto/Photolyase_N_sf"/>
</dbReference>
<dbReference type="PANTHER" id="PTHR10211:SF0">
    <property type="entry name" value="DEOXYRIBODIPYRIMIDINE PHOTO-LYASE"/>
    <property type="match status" value="1"/>
</dbReference>
<dbReference type="AlphaFoldDB" id="A0A0D6R8V6"/>
<dbReference type="InterPro" id="IPR006050">
    <property type="entry name" value="DNA_photolyase_N"/>
</dbReference>
<dbReference type="SUPFAM" id="SSF48173">
    <property type="entry name" value="Cryptochrome/photolyase FAD-binding domain"/>
    <property type="match status" value="1"/>
</dbReference>
<dbReference type="SUPFAM" id="SSF52425">
    <property type="entry name" value="Cryptochrome/photolyase, N-terminal domain"/>
    <property type="match status" value="1"/>
</dbReference>
<comment type="similarity">
    <text evidence="2">Belongs to the DNA photolyase class-2 family.</text>
</comment>
<dbReference type="GO" id="GO:0000719">
    <property type="term" value="P:photoreactive repair"/>
    <property type="evidence" value="ECO:0007669"/>
    <property type="project" value="TreeGrafter"/>
</dbReference>
<dbReference type="PANTHER" id="PTHR10211">
    <property type="entry name" value="DEOXYRIBODIPYRIMIDINE PHOTOLYASE"/>
    <property type="match status" value="1"/>
</dbReference>